<evidence type="ECO:0000313" key="1">
    <source>
        <dbReference type="EMBL" id="KAJ8428759.1"/>
    </source>
</evidence>
<dbReference type="Proteomes" id="UP001153076">
    <property type="component" value="Unassembled WGS sequence"/>
</dbReference>
<name>A0A9Q1Q4K6_9CARY</name>
<gene>
    <name evidence="1" type="ORF">Cgig2_010763</name>
</gene>
<organism evidence="1 2">
    <name type="scientific">Carnegiea gigantea</name>
    <dbReference type="NCBI Taxonomy" id="171969"/>
    <lineage>
        <taxon>Eukaryota</taxon>
        <taxon>Viridiplantae</taxon>
        <taxon>Streptophyta</taxon>
        <taxon>Embryophyta</taxon>
        <taxon>Tracheophyta</taxon>
        <taxon>Spermatophyta</taxon>
        <taxon>Magnoliopsida</taxon>
        <taxon>eudicotyledons</taxon>
        <taxon>Gunneridae</taxon>
        <taxon>Pentapetalae</taxon>
        <taxon>Caryophyllales</taxon>
        <taxon>Cactineae</taxon>
        <taxon>Cactaceae</taxon>
        <taxon>Cactoideae</taxon>
        <taxon>Echinocereeae</taxon>
        <taxon>Carnegiea</taxon>
    </lineage>
</organism>
<evidence type="ECO:0000313" key="2">
    <source>
        <dbReference type="Proteomes" id="UP001153076"/>
    </source>
</evidence>
<sequence length="259" mass="26929">MPRKSPVPLSLCSSKWQSRSATIARSPLLRTSLSSRSPSSPPPAQAFAAVLTLATSVWHPSGDCEPSPPAQRHWLSVIVAGRMAFLALNLDSHLSTPQSSILLSQSQSLISKLSNSLALTLSVRLEYRAASVVGLGTQWAEPKPQPGNWALGRMERHDYVDAMVSCERRSHSNSSSGNCRVRPGGSGLGTRCMGYPSVQHSSDQVRVGHSSARAWFGGIGRLGHSGAAAHGGGHSGVGLGLGAGGDGLGLGHGHGSCFG</sequence>
<proteinExistence type="predicted"/>
<reference evidence="1" key="1">
    <citation type="submission" date="2022-04" db="EMBL/GenBank/DDBJ databases">
        <title>Carnegiea gigantea Genome sequencing and assembly v2.</title>
        <authorList>
            <person name="Copetti D."/>
            <person name="Sanderson M.J."/>
            <person name="Burquez A."/>
            <person name="Wojciechowski M.F."/>
        </authorList>
    </citation>
    <scope>NUCLEOTIDE SEQUENCE</scope>
    <source>
        <strain evidence="1">SGP5-SGP5p</strain>
        <tissue evidence="1">Aerial part</tissue>
    </source>
</reference>
<accession>A0A9Q1Q4K6</accession>
<comment type="caution">
    <text evidence="1">The sequence shown here is derived from an EMBL/GenBank/DDBJ whole genome shotgun (WGS) entry which is preliminary data.</text>
</comment>
<dbReference type="AlphaFoldDB" id="A0A9Q1Q4K6"/>
<dbReference type="EMBL" id="JAKOGI010000971">
    <property type="protein sequence ID" value="KAJ8428759.1"/>
    <property type="molecule type" value="Genomic_DNA"/>
</dbReference>
<keyword evidence="2" id="KW-1185">Reference proteome</keyword>
<protein>
    <submittedName>
        <fullName evidence="1">Uncharacterized protein</fullName>
    </submittedName>
</protein>